<dbReference type="EC" id="3.1.3.16" evidence="4"/>
<dbReference type="PROSITE" id="PS00125">
    <property type="entry name" value="SER_THR_PHOSPHATASE"/>
    <property type="match status" value="1"/>
</dbReference>
<keyword evidence="2" id="KW-0479">Metal-binding</keyword>
<sequence>MEKPTFKISFPITEEDIPTITEALESQKRLAVEDLYRLLREATDIMNKRENIATISLPVGKRATVIGDVHGQFYDLLHIIRKDGGPSADCVYIWNGDMIDRGSFGVEIVILVCSYLLVYPDSVYVNRGNHESRYCTPQYGFQSEVAHKYPQRDSFDHFILFFESLPLATIVNSHTFIVHGGLPSVDGVSLADINGLDRHREPDDDVMGNLLWADPSVTEGFAPSYRPFCQRFGPDVTKRFLAHNKLKRVIRSHEMAPYGYSEPHSGILYTLFSAPKYMGVGDNLGAFAHLTPTSTGDLKLEFEPFEASPHPAAPSYTSPATCDIV</sequence>
<keyword evidence="3" id="KW-0464">Manganese</keyword>
<evidence type="ECO:0000256" key="2">
    <source>
        <dbReference type="ARBA" id="ARBA00022723"/>
    </source>
</evidence>
<keyword evidence="4" id="KW-0378">Hydrolase</keyword>
<dbReference type="Pfam" id="PF00149">
    <property type="entry name" value="Metallophos"/>
    <property type="match status" value="1"/>
</dbReference>
<keyword evidence="7" id="KW-1185">Reference proteome</keyword>
<dbReference type="SMART" id="SM00156">
    <property type="entry name" value="PP2Ac"/>
    <property type="match status" value="1"/>
</dbReference>
<gene>
    <name evidence="6" type="ORF">ADUPG1_006923</name>
</gene>
<dbReference type="PANTHER" id="PTHR45668">
    <property type="entry name" value="SERINE/THREONINE-PROTEIN PHOSPHATASE 5-RELATED"/>
    <property type="match status" value="1"/>
</dbReference>
<organism evidence="6 7">
    <name type="scientific">Aduncisulcus paluster</name>
    <dbReference type="NCBI Taxonomy" id="2918883"/>
    <lineage>
        <taxon>Eukaryota</taxon>
        <taxon>Metamonada</taxon>
        <taxon>Carpediemonas-like organisms</taxon>
        <taxon>Aduncisulcus</taxon>
    </lineage>
</organism>
<accession>A0ABQ5KN05</accession>
<dbReference type="Proteomes" id="UP001057375">
    <property type="component" value="Unassembled WGS sequence"/>
</dbReference>
<dbReference type="InterPro" id="IPR004843">
    <property type="entry name" value="Calcineurin-like_PHP"/>
</dbReference>
<evidence type="ECO:0000313" key="7">
    <source>
        <dbReference type="Proteomes" id="UP001057375"/>
    </source>
</evidence>
<comment type="catalytic activity">
    <reaction evidence="4">
        <text>O-phospho-L-threonyl-[protein] + H2O = L-threonyl-[protein] + phosphate</text>
        <dbReference type="Rhea" id="RHEA:47004"/>
        <dbReference type="Rhea" id="RHEA-COMP:11060"/>
        <dbReference type="Rhea" id="RHEA-COMP:11605"/>
        <dbReference type="ChEBI" id="CHEBI:15377"/>
        <dbReference type="ChEBI" id="CHEBI:30013"/>
        <dbReference type="ChEBI" id="CHEBI:43474"/>
        <dbReference type="ChEBI" id="CHEBI:61977"/>
        <dbReference type="EC" id="3.1.3.16"/>
    </reaction>
</comment>
<name>A0ABQ5KN05_9EUKA</name>
<protein>
    <recommendedName>
        <fullName evidence="4">Serine/threonine-protein phosphatase</fullName>
        <ecNumber evidence="4">3.1.3.16</ecNumber>
    </recommendedName>
</protein>
<evidence type="ECO:0000259" key="5">
    <source>
        <dbReference type="PROSITE" id="PS00125"/>
    </source>
</evidence>
<dbReference type="PRINTS" id="PR00114">
    <property type="entry name" value="STPHPHTASE"/>
</dbReference>
<dbReference type="InterPro" id="IPR006186">
    <property type="entry name" value="Ser/Thr-sp_prot-phosphatase"/>
</dbReference>
<evidence type="ECO:0000256" key="4">
    <source>
        <dbReference type="RuleBase" id="RU004273"/>
    </source>
</evidence>
<evidence type="ECO:0000256" key="3">
    <source>
        <dbReference type="ARBA" id="ARBA00023211"/>
    </source>
</evidence>
<reference evidence="6" key="1">
    <citation type="submission" date="2022-03" db="EMBL/GenBank/DDBJ databases">
        <title>Draft genome sequence of Aduncisulcus paluster, a free-living microaerophilic Fornicata.</title>
        <authorList>
            <person name="Yuyama I."/>
            <person name="Kume K."/>
            <person name="Tamura T."/>
            <person name="Inagaki Y."/>
            <person name="Hashimoto T."/>
        </authorList>
    </citation>
    <scope>NUCLEOTIDE SEQUENCE</scope>
    <source>
        <strain evidence="6">NY0171</strain>
    </source>
</reference>
<dbReference type="PANTHER" id="PTHR45668:SF5">
    <property type="entry name" value="SERINE_THREONINE-PROTEIN PHOSPHATASE 5"/>
    <property type="match status" value="1"/>
</dbReference>
<feature type="domain" description="Serine/threonine specific protein phosphatases" evidence="5">
    <location>
        <begin position="126"/>
        <end position="131"/>
    </location>
</feature>
<evidence type="ECO:0000256" key="1">
    <source>
        <dbReference type="ARBA" id="ARBA00001936"/>
    </source>
</evidence>
<evidence type="ECO:0000313" key="6">
    <source>
        <dbReference type="EMBL" id="GKT32874.1"/>
    </source>
</evidence>
<dbReference type="InterPro" id="IPR029052">
    <property type="entry name" value="Metallo-depent_PP-like"/>
</dbReference>
<dbReference type="InterPro" id="IPR051134">
    <property type="entry name" value="PPP_phosphatase"/>
</dbReference>
<comment type="similarity">
    <text evidence="4">Belongs to the PPP phosphatase family.</text>
</comment>
<comment type="caution">
    <text evidence="6">The sequence shown here is derived from an EMBL/GenBank/DDBJ whole genome shotgun (WGS) entry which is preliminary data.</text>
</comment>
<dbReference type="SUPFAM" id="SSF56300">
    <property type="entry name" value="Metallo-dependent phosphatases"/>
    <property type="match status" value="1"/>
</dbReference>
<proteinExistence type="inferred from homology"/>
<comment type="cofactor">
    <cofactor evidence="1">
        <name>Mn(2+)</name>
        <dbReference type="ChEBI" id="CHEBI:29035"/>
    </cofactor>
</comment>
<dbReference type="EMBL" id="BQXS01010078">
    <property type="protein sequence ID" value="GKT32874.1"/>
    <property type="molecule type" value="Genomic_DNA"/>
</dbReference>
<dbReference type="Gene3D" id="3.60.21.10">
    <property type="match status" value="1"/>
</dbReference>